<accession>A0ABT2TJM1</accession>
<keyword evidence="1" id="KW-0285">Flavoprotein</keyword>
<dbReference type="InterPro" id="IPR036188">
    <property type="entry name" value="FAD/NAD-bd_sf"/>
</dbReference>
<evidence type="ECO:0000256" key="2">
    <source>
        <dbReference type="ARBA" id="ARBA00023002"/>
    </source>
</evidence>
<dbReference type="SUPFAM" id="SSF51905">
    <property type="entry name" value="FAD/NAD(P)-binding domain"/>
    <property type="match status" value="1"/>
</dbReference>
<feature type="domain" description="FAD-dependent oxidoreductase 2 FAD-binding" evidence="3">
    <location>
        <begin position="8"/>
        <end position="242"/>
    </location>
</feature>
<protein>
    <submittedName>
        <fullName evidence="5">FAD-binding protein</fullName>
    </submittedName>
</protein>
<keyword evidence="2" id="KW-0560">Oxidoreductase</keyword>
<evidence type="ECO:0000313" key="6">
    <source>
        <dbReference type="Proteomes" id="UP001652442"/>
    </source>
</evidence>
<dbReference type="PRINTS" id="PR00368">
    <property type="entry name" value="FADPNR"/>
</dbReference>
<dbReference type="RefSeq" id="WP_262591066.1">
    <property type="nucleotide sequence ID" value="NZ_JAOQJQ010000003.1"/>
</dbReference>
<dbReference type="SUPFAM" id="SSF46977">
    <property type="entry name" value="Succinate dehydrogenase/fumarate reductase flavoprotein C-terminal domain"/>
    <property type="match status" value="1"/>
</dbReference>
<proteinExistence type="predicted"/>
<keyword evidence="6" id="KW-1185">Reference proteome</keyword>
<evidence type="ECO:0000313" key="5">
    <source>
        <dbReference type="EMBL" id="MCU6762409.1"/>
    </source>
</evidence>
<dbReference type="Proteomes" id="UP001652442">
    <property type="component" value="Unassembled WGS sequence"/>
</dbReference>
<gene>
    <name evidence="5" type="ORF">OCV88_08695</name>
</gene>
<evidence type="ECO:0000256" key="1">
    <source>
        <dbReference type="ARBA" id="ARBA00022630"/>
    </source>
</evidence>
<evidence type="ECO:0000259" key="3">
    <source>
        <dbReference type="Pfam" id="PF00890"/>
    </source>
</evidence>
<dbReference type="InterPro" id="IPR030664">
    <property type="entry name" value="SdhA/FrdA/AprA"/>
</dbReference>
<dbReference type="InterPro" id="IPR003953">
    <property type="entry name" value="FAD-dep_OxRdtase_2_FAD-bd"/>
</dbReference>
<dbReference type="Gene3D" id="3.50.50.60">
    <property type="entry name" value="FAD/NAD(P)-binding domain"/>
    <property type="match status" value="1"/>
</dbReference>
<dbReference type="Pfam" id="PF02910">
    <property type="entry name" value="Succ_DH_flav_C"/>
    <property type="match status" value="1"/>
</dbReference>
<dbReference type="PANTHER" id="PTHR11632">
    <property type="entry name" value="SUCCINATE DEHYDROGENASE 2 FLAVOPROTEIN SUBUNIT"/>
    <property type="match status" value="1"/>
</dbReference>
<dbReference type="EMBL" id="JAOQJQ010000003">
    <property type="protein sequence ID" value="MCU6762409.1"/>
    <property type="molecule type" value="Genomic_DNA"/>
</dbReference>
<name>A0ABT2TJM1_9FIRM</name>
<comment type="caution">
    <text evidence="5">The sequence shown here is derived from an EMBL/GenBank/DDBJ whole genome shotgun (WGS) entry which is preliminary data.</text>
</comment>
<dbReference type="PIRSF" id="PIRSF000171">
    <property type="entry name" value="SDHA_APRA_LASPO"/>
    <property type="match status" value="1"/>
</dbReference>
<reference evidence="5 6" key="1">
    <citation type="journal article" date="2021" name="ISME Commun">
        <title>Automated analysis of genomic sequences facilitates high-throughput and comprehensive description of bacteria.</title>
        <authorList>
            <person name="Hitch T.C.A."/>
        </authorList>
    </citation>
    <scope>NUCLEOTIDE SEQUENCE [LARGE SCALE GENOMIC DNA]</scope>
    <source>
        <strain evidence="5 6">Sanger_109</strain>
    </source>
</reference>
<dbReference type="PANTHER" id="PTHR11632:SF51">
    <property type="entry name" value="SUCCINATE DEHYDROGENASE [UBIQUINONE] FLAVOPROTEIN SUBUNIT, MITOCHONDRIAL"/>
    <property type="match status" value="1"/>
</dbReference>
<organism evidence="5 6">
    <name type="scientific">Brotonthovivens ammoniilytica</name>
    <dbReference type="NCBI Taxonomy" id="2981725"/>
    <lineage>
        <taxon>Bacteria</taxon>
        <taxon>Bacillati</taxon>
        <taxon>Bacillota</taxon>
        <taxon>Clostridia</taxon>
        <taxon>Lachnospirales</taxon>
        <taxon>Lachnospiraceae</taxon>
        <taxon>Brotonthovivens</taxon>
    </lineage>
</organism>
<dbReference type="InterPro" id="IPR015939">
    <property type="entry name" value="Fum_Rdtase/Succ_DH_flav-like_C"/>
</dbReference>
<sequence>MANIIKTDLLVVGGSLAGMCAAITAKENNPELDVLVVEKYTSGYAGKANRGAGIMDAMAGVDPERYVEYHTKYNGDYLNDQDFLRDYANGLDKSVELLDKWSDGKISKTPEGKFRYLKWRAQITGKDEHGKLTFDNKDDFPWTLVAVDLDYMVNVRRYGAKIGVKFIDRTGIVDLLKDGERISGAVGYNIDDGSQSVYQCRAVVMATGACNYRIMPMWAGGRGEGIRACYRAGAQFRNCEMSSFYNWTSLENFESSMGVEYALYNSEGENVCKEFATTHHSDVDAYSIAEYYKQTKAGKGPLTYRMPENPLMPFLQQCCGSSAYFDRPFADRFWNNLFFNAFSQATNNECVPGLVGEFGALRVGRDFQTTVPGLFAAGDLSHTGGAYHGATTSPVMVRGSGLANAQYSGRLAGENAALFAAAHEFGTVDETEIVAIDRHFNGYGKQKGTVSVMDFLPKLHNVIQPLGNSLYRSQERMTNALARVKELQGELDTLKADDPHNMFGCLEMESMLLCAEMFFTASLERTESRGWFLREDYPEHEKELYWVTCQQTEDGGMQTKKERVPIETYKYQPMA</sequence>
<dbReference type="Gene3D" id="1.20.58.100">
    <property type="entry name" value="Fumarate reductase/succinate dehydrogenase flavoprotein-like, C-terminal domain"/>
    <property type="match status" value="1"/>
</dbReference>
<evidence type="ECO:0000259" key="4">
    <source>
        <dbReference type="Pfam" id="PF02910"/>
    </source>
</evidence>
<dbReference type="InterPro" id="IPR037099">
    <property type="entry name" value="Fum_R/Succ_DH_flav-like_C_sf"/>
</dbReference>
<feature type="domain" description="Fumarate reductase/succinate dehydrogenase flavoprotein-like C-terminal" evidence="4">
    <location>
        <begin position="470"/>
        <end position="574"/>
    </location>
</feature>
<dbReference type="Pfam" id="PF00890">
    <property type="entry name" value="FAD_binding_2"/>
    <property type="match status" value="1"/>
</dbReference>